<evidence type="ECO:0000256" key="1">
    <source>
        <dbReference type="ARBA" id="ARBA00004141"/>
    </source>
</evidence>
<gene>
    <name evidence="8" type="ORF">CEUTPL_LOCUS13425</name>
</gene>
<keyword evidence="4 7" id="KW-1133">Transmembrane helix</keyword>
<protein>
    <recommendedName>
        <fullName evidence="10">Transmembrane protein 39A</fullName>
    </recommendedName>
</protein>
<reference evidence="8" key="1">
    <citation type="submission" date="2022-01" db="EMBL/GenBank/DDBJ databases">
        <authorList>
            <person name="King R."/>
        </authorList>
    </citation>
    <scope>NUCLEOTIDE SEQUENCE</scope>
</reference>
<keyword evidence="9" id="KW-1185">Reference proteome</keyword>
<proteinExistence type="inferred from homology"/>
<evidence type="ECO:0000313" key="8">
    <source>
        <dbReference type="EMBL" id="CAG9773024.1"/>
    </source>
</evidence>
<feature type="transmembrane region" description="Helical" evidence="7">
    <location>
        <begin position="55"/>
        <end position="74"/>
    </location>
</feature>
<accession>A0A9N9MYQ0</accession>
<evidence type="ECO:0000256" key="7">
    <source>
        <dbReference type="SAM" id="Phobius"/>
    </source>
</evidence>
<feature type="compositionally biased region" description="Polar residues" evidence="6">
    <location>
        <begin position="12"/>
        <end position="22"/>
    </location>
</feature>
<dbReference type="PANTHER" id="PTHR12995">
    <property type="entry name" value="FI21814P1"/>
    <property type="match status" value="1"/>
</dbReference>
<dbReference type="AlphaFoldDB" id="A0A9N9MYQ0"/>
<feature type="transmembrane region" description="Helical" evidence="7">
    <location>
        <begin position="386"/>
        <end position="408"/>
    </location>
</feature>
<keyword evidence="5 7" id="KW-0472">Membrane</keyword>
<dbReference type="Pfam" id="PF10271">
    <property type="entry name" value="Tmp39"/>
    <property type="match status" value="2"/>
</dbReference>
<dbReference type="OrthoDB" id="438179at2759"/>
<feature type="transmembrane region" description="Helical" evidence="7">
    <location>
        <begin position="262"/>
        <end position="279"/>
    </location>
</feature>
<feature type="transmembrane region" description="Helical" evidence="7">
    <location>
        <begin position="94"/>
        <end position="115"/>
    </location>
</feature>
<evidence type="ECO:0000256" key="6">
    <source>
        <dbReference type="SAM" id="MobiDB-lite"/>
    </source>
</evidence>
<feature type="region of interest" description="Disordered" evidence="6">
    <location>
        <begin position="1"/>
        <end position="22"/>
    </location>
</feature>
<feature type="transmembrane region" description="Helical" evidence="7">
    <location>
        <begin position="136"/>
        <end position="160"/>
    </location>
</feature>
<evidence type="ECO:0000256" key="5">
    <source>
        <dbReference type="ARBA" id="ARBA00023136"/>
    </source>
</evidence>
<dbReference type="PANTHER" id="PTHR12995:SF4">
    <property type="entry name" value="FI21814P1"/>
    <property type="match status" value="1"/>
</dbReference>
<name>A0A9N9MYQ0_9CUCU</name>
<evidence type="ECO:0000313" key="9">
    <source>
        <dbReference type="Proteomes" id="UP001152799"/>
    </source>
</evidence>
<feature type="transmembrane region" description="Helical" evidence="7">
    <location>
        <begin position="166"/>
        <end position="182"/>
    </location>
</feature>
<sequence length="465" mass="53690">MPSGARRLSRAGRTNSQGDSGTLTKGIPILLIPTMEAPDLPKHFPFPSLFSDSDLFFDFIMALYAFTGTGIQFMHLYRSVWWLPNSFTQNAINFYLIDVNLVILIGLIFARRLYFQVGCKMISKMYSNKTSADLSYLSRSILSLFYAIVIGILATIVLGTRSKMDIIYLFYPILLYVPIFGSKVRPFFEVSSWCSNGIQPIHACSSNPSDIRRECELLKVNLLDRLRQIFFTAAINAYYGCFIPCCFAQPELVYDKWWNIEQGTFIFTGSLIFSFTHMIPLRYCDILHKAVLHSGMWERFNTERNNVAIVIHDWRDDVLWPGGALVKYNKAIWRAIGDCNSIAPGDRALTWGYFLFILPSYPLALVCLFQAVVIFYQLYICMYSTYWYRIISLTLMVFFNYSSLYKLLRDCLVSYKIYKQTEESDDDKYTSSDYLNDVTSNYKSNIRTEEFPFESTVSDDEAGDR</sequence>
<dbReference type="Proteomes" id="UP001152799">
    <property type="component" value="Chromosome 8"/>
</dbReference>
<feature type="transmembrane region" description="Helical" evidence="7">
    <location>
        <begin position="229"/>
        <end position="250"/>
    </location>
</feature>
<evidence type="ECO:0008006" key="10">
    <source>
        <dbReference type="Google" id="ProtNLM"/>
    </source>
</evidence>
<evidence type="ECO:0000256" key="3">
    <source>
        <dbReference type="ARBA" id="ARBA00022692"/>
    </source>
</evidence>
<dbReference type="GO" id="GO:0016020">
    <property type="term" value="C:membrane"/>
    <property type="evidence" value="ECO:0007669"/>
    <property type="project" value="UniProtKB-SubCell"/>
</dbReference>
<dbReference type="InterPro" id="IPR019397">
    <property type="entry name" value="Uncharacterised_TMEM39"/>
</dbReference>
<evidence type="ECO:0000256" key="4">
    <source>
        <dbReference type="ARBA" id="ARBA00022989"/>
    </source>
</evidence>
<comment type="similarity">
    <text evidence="2">Belongs to the TMEM39 family.</text>
</comment>
<feature type="transmembrane region" description="Helical" evidence="7">
    <location>
        <begin position="353"/>
        <end position="380"/>
    </location>
</feature>
<evidence type="ECO:0000256" key="2">
    <source>
        <dbReference type="ARBA" id="ARBA00010737"/>
    </source>
</evidence>
<keyword evidence="3 7" id="KW-0812">Transmembrane</keyword>
<comment type="subcellular location">
    <subcellularLocation>
        <location evidence="1">Membrane</location>
        <topology evidence="1">Multi-pass membrane protein</topology>
    </subcellularLocation>
</comment>
<dbReference type="EMBL" id="OU892284">
    <property type="protein sequence ID" value="CAG9773024.1"/>
    <property type="molecule type" value="Genomic_DNA"/>
</dbReference>
<organism evidence="8 9">
    <name type="scientific">Ceutorhynchus assimilis</name>
    <name type="common">cabbage seed weevil</name>
    <dbReference type="NCBI Taxonomy" id="467358"/>
    <lineage>
        <taxon>Eukaryota</taxon>
        <taxon>Metazoa</taxon>
        <taxon>Ecdysozoa</taxon>
        <taxon>Arthropoda</taxon>
        <taxon>Hexapoda</taxon>
        <taxon>Insecta</taxon>
        <taxon>Pterygota</taxon>
        <taxon>Neoptera</taxon>
        <taxon>Endopterygota</taxon>
        <taxon>Coleoptera</taxon>
        <taxon>Polyphaga</taxon>
        <taxon>Cucujiformia</taxon>
        <taxon>Curculionidae</taxon>
        <taxon>Ceutorhynchinae</taxon>
        <taxon>Ceutorhynchus</taxon>
    </lineage>
</organism>